<dbReference type="InterPro" id="IPR045087">
    <property type="entry name" value="Cu-oxidase_fam"/>
</dbReference>
<dbReference type="SUPFAM" id="SSF49503">
    <property type="entry name" value="Cupredoxins"/>
    <property type="match status" value="3"/>
</dbReference>
<evidence type="ECO:0000256" key="2">
    <source>
        <dbReference type="ARBA" id="ARBA00023002"/>
    </source>
</evidence>
<organism evidence="7 8">
    <name type="scientific">Marinicauda algicola</name>
    <dbReference type="NCBI Taxonomy" id="2029849"/>
    <lineage>
        <taxon>Bacteria</taxon>
        <taxon>Pseudomonadati</taxon>
        <taxon>Pseudomonadota</taxon>
        <taxon>Alphaproteobacteria</taxon>
        <taxon>Maricaulales</taxon>
        <taxon>Maricaulaceae</taxon>
        <taxon>Marinicauda</taxon>
    </lineage>
</organism>
<feature type="domain" description="Plastocyanin-like" evidence="5">
    <location>
        <begin position="366"/>
        <end position="472"/>
    </location>
</feature>
<dbReference type="PROSITE" id="PS51318">
    <property type="entry name" value="TAT"/>
    <property type="match status" value="1"/>
</dbReference>
<feature type="domain" description="Plastocyanin-like" evidence="6">
    <location>
        <begin position="72"/>
        <end position="154"/>
    </location>
</feature>
<dbReference type="InterPro" id="IPR033138">
    <property type="entry name" value="Cu_oxidase_CS"/>
</dbReference>
<proteinExistence type="predicted"/>
<name>A0A4S2H5V1_9PROT</name>
<sequence>MGYLSRRHFLASTAAAGMLGAVPSLLISGQPALAMPTTTIRVGTRVIEVNGRPATVFGLTQPDGSHGLITEAKKSFRVRLENQLDEETLIHWHGLTPPWQQDGVPDLSQAPLGPGQAYDYDFPLNLPGTNWMHSHHGLQEQRLMAAPLIVRDPAEAGADIQDIVVLFHDFTFRDPDEILAELKGPSVPTGGMDHSAMGHGAAAMSTGPHLQDVVYDAFLANDRTLDDPEVFRVERGGRLRLRLINGATATNFWLDLGQLDGRLIAVDGMPVEPVTGRHFEFAIAQRLDIVLELPQSEGAWPVFAVQEGERSRTGFILATPSGAVQRLAGEAPDAVDPIGLALERRLRAAQSLAPREPDRRHAVTITEAPGYVWMLNGASHGDHAPLDVRAGERVEITFEDRTTMAHPMHLHGHHFQVVAINGERFAGAIRDTVLVPSRGNVTIAFEANNPGKWALHCHHLYHMASGMMTTLEYSS</sequence>
<dbReference type="EMBL" id="SRXW01000001">
    <property type="protein sequence ID" value="TGY90632.1"/>
    <property type="molecule type" value="Genomic_DNA"/>
</dbReference>
<keyword evidence="1" id="KW-0479">Metal-binding</keyword>
<dbReference type="CDD" id="cd13896">
    <property type="entry name" value="CuRO_3_CopA"/>
    <property type="match status" value="1"/>
</dbReference>
<protein>
    <submittedName>
        <fullName evidence="7">Multicopper oxidase family protein</fullName>
    </submittedName>
</protein>
<evidence type="ECO:0000313" key="7">
    <source>
        <dbReference type="EMBL" id="TGY90632.1"/>
    </source>
</evidence>
<dbReference type="Pfam" id="PF07731">
    <property type="entry name" value="Cu-oxidase_2"/>
    <property type="match status" value="1"/>
</dbReference>
<evidence type="ECO:0000259" key="4">
    <source>
        <dbReference type="Pfam" id="PF00394"/>
    </source>
</evidence>
<feature type="domain" description="Plastocyanin-like" evidence="4">
    <location>
        <begin position="215"/>
        <end position="308"/>
    </location>
</feature>
<dbReference type="InterPro" id="IPR008972">
    <property type="entry name" value="Cupredoxin"/>
</dbReference>
<dbReference type="AlphaFoldDB" id="A0A4S2H5V1"/>
<dbReference type="RefSeq" id="WP_135995130.1">
    <property type="nucleotide sequence ID" value="NZ_CP071057.1"/>
</dbReference>
<dbReference type="PROSITE" id="PS00080">
    <property type="entry name" value="MULTICOPPER_OXIDASE2"/>
    <property type="match status" value="1"/>
</dbReference>
<keyword evidence="8" id="KW-1185">Reference proteome</keyword>
<dbReference type="Pfam" id="PF07732">
    <property type="entry name" value="Cu-oxidase_3"/>
    <property type="match status" value="1"/>
</dbReference>
<keyword evidence="2" id="KW-0560">Oxidoreductase</keyword>
<reference evidence="7 8" key="1">
    <citation type="journal article" date="2017" name="Int. J. Syst. Evol. Microbiol.">
        <title>Marinicauda algicola sp. nov., isolated from a marine red alga Rhodosorus marinus.</title>
        <authorList>
            <person name="Jeong S.E."/>
            <person name="Jeon S.H."/>
            <person name="Chun B.H."/>
            <person name="Kim D.W."/>
            <person name="Jeon C.O."/>
        </authorList>
    </citation>
    <scope>NUCLEOTIDE SEQUENCE [LARGE SCALE GENOMIC DNA]</scope>
    <source>
        <strain evidence="7 8">JCM 31718</strain>
    </source>
</reference>
<dbReference type="CDD" id="cd13865">
    <property type="entry name" value="CuRO_1_LCC_like_3"/>
    <property type="match status" value="1"/>
</dbReference>
<dbReference type="GO" id="GO:0005507">
    <property type="term" value="F:copper ion binding"/>
    <property type="evidence" value="ECO:0007669"/>
    <property type="project" value="InterPro"/>
</dbReference>
<dbReference type="PROSITE" id="PS00079">
    <property type="entry name" value="MULTICOPPER_OXIDASE1"/>
    <property type="match status" value="1"/>
</dbReference>
<feature type="chain" id="PRO_5020239833" evidence="3">
    <location>
        <begin position="35"/>
        <end position="475"/>
    </location>
</feature>
<evidence type="ECO:0000256" key="1">
    <source>
        <dbReference type="ARBA" id="ARBA00022723"/>
    </source>
</evidence>
<dbReference type="PANTHER" id="PTHR11709">
    <property type="entry name" value="MULTI-COPPER OXIDASE"/>
    <property type="match status" value="1"/>
</dbReference>
<evidence type="ECO:0000259" key="6">
    <source>
        <dbReference type="Pfam" id="PF07732"/>
    </source>
</evidence>
<feature type="signal peptide" evidence="3">
    <location>
        <begin position="1"/>
        <end position="34"/>
    </location>
</feature>
<evidence type="ECO:0000313" key="8">
    <source>
        <dbReference type="Proteomes" id="UP000308054"/>
    </source>
</evidence>
<dbReference type="Pfam" id="PF00394">
    <property type="entry name" value="Cu-oxidase"/>
    <property type="match status" value="1"/>
</dbReference>
<dbReference type="Proteomes" id="UP000308054">
    <property type="component" value="Unassembled WGS sequence"/>
</dbReference>
<keyword evidence="3" id="KW-0732">Signal</keyword>
<comment type="caution">
    <text evidence="7">The sequence shown here is derived from an EMBL/GenBank/DDBJ whole genome shotgun (WGS) entry which is preliminary data.</text>
</comment>
<dbReference type="InterPro" id="IPR011707">
    <property type="entry name" value="Cu-oxidase-like_N"/>
</dbReference>
<dbReference type="InterPro" id="IPR006311">
    <property type="entry name" value="TAT_signal"/>
</dbReference>
<dbReference type="CDD" id="cd13887">
    <property type="entry name" value="CuRO_2_MCO_like_2"/>
    <property type="match status" value="1"/>
</dbReference>
<evidence type="ECO:0000259" key="5">
    <source>
        <dbReference type="Pfam" id="PF07731"/>
    </source>
</evidence>
<evidence type="ECO:0000256" key="3">
    <source>
        <dbReference type="SAM" id="SignalP"/>
    </source>
</evidence>
<dbReference type="Gene3D" id="2.60.40.420">
    <property type="entry name" value="Cupredoxins - blue copper proteins"/>
    <property type="match status" value="3"/>
</dbReference>
<dbReference type="OrthoDB" id="9757546at2"/>
<dbReference type="InterPro" id="IPR002355">
    <property type="entry name" value="Cu_oxidase_Cu_BS"/>
</dbReference>
<dbReference type="InterPro" id="IPR011706">
    <property type="entry name" value="Cu-oxidase_C"/>
</dbReference>
<dbReference type="InterPro" id="IPR034279">
    <property type="entry name" value="CuRO_3_CopA"/>
</dbReference>
<gene>
    <name evidence="7" type="ORF">E5163_05820</name>
</gene>
<dbReference type="GO" id="GO:0016491">
    <property type="term" value="F:oxidoreductase activity"/>
    <property type="evidence" value="ECO:0007669"/>
    <property type="project" value="UniProtKB-KW"/>
</dbReference>
<dbReference type="PANTHER" id="PTHR11709:SF511">
    <property type="entry name" value="LACCASE"/>
    <property type="match status" value="1"/>
</dbReference>
<dbReference type="InterPro" id="IPR001117">
    <property type="entry name" value="Cu-oxidase_2nd"/>
</dbReference>
<accession>A0A4S2H5V1</accession>